<dbReference type="Proteomes" id="UP001203423">
    <property type="component" value="Unassembled WGS sequence"/>
</dbReference>
<comment type="caution">
    <text evidence="1">The sequence shown here is derived from an EMBL/GenBank/DDBJ whole genome shotgun (WGS) entry which is preliminary data.</text>
</comment>
<proteinExistence type="predicted"/>
<keyword evidence="2" id="KW-1185">Reference proteome</keyword>
<gene>
    <name evidence="1" type="ORF">L2764_02720</name>
</gene>
<evidence type="ECO:0000313" key="2">
    <source>
        <dbReference type="Proteomes" id="UP001203423"/>
    </source>
</evidence>
<organism evidence="1 2">
    <name type="scientific">Shewanella surugensis</name>
    <dbReference type="NCBI Taxonomy" id="212020"/>
    <lineage>
        <taxon>Bacteria</taxon>
        <taxon>Pseudomonadati</taxon>
        <taxon>Pseudomonadota</taxon>
        <taxon>Gammaproteobacteria</taxon>
        <taxon>Alteromonadales</taxon>
        <taxon>Shewanellaceae</taxon>
        <taxon>Shewanella</taxon>
    </lineage>
</organism>
<dbReference type="RefSeq" id="WP_248938708.1">
    <property type="nucleotide sequence ID" value="NZ_JAKIKS010000006.1"/>
</dbReference>
<protein>
    <submittedName>
        <fullName evidence="1">Uncharacterized protein</fullName>
    </submittedName>
</protein>
<evidence type="ECO:0000313" key="1">
    <source>
        <dbReference type="EMBL" id="MCL1123420.1"/>
    </source>
</evidence>
<reference evidence="1 2" key="1">
    <citation type="submission" date="2022-01" db="EMBL/GenBank/DDBJ databases">
        <title>Whole genome-based taxonomy of the Shewanellaceae.</title>
        <authorList>
            <person name="Martin-Rodriguez A.J."/>
        </authorList>
    </citation>
    <scope>NUCLEOTIDE SEQUENCE [LARGE SCALE GENOMIC DNA]</scope>
    <source>
        <strain evidence="1 2">DSM 17177</strain>
    </source>
</reference>
<dbReference type="EMBL" id="JAKIKS010000006">
    <property type="protein sequence ID" value="MCL1123420.1"/>
    <property type="molecule type" value="Genomic_DNA"/>
</dbReference>
<sequence length="129" mass="14546">MSTLEDYVVKYLESFSVIATKIPESNEKTPDFLIEQEESVLIELKEKTDSEEKHKEQKEVLANNSVYEHITTTGHNNRISGVITGGIKQLKNRKSKHNCDFCLLFLVANGVAQGSQAEQIQATLYGKKM</sequence>
<name>A0ABT0L7F1_9GAMM</name>
<accession>A0ABT0L7F1</accession>